<feature type="domain" description="CRAL-TRIO" evidence="1">
    <location>
        <begin position="157"/>
        <end position="253"/>
    </location>
</feature>
<evidence type="ECO:0000313" key="2">
    <source>
        <dbReference type="EMBL" id="KAB0792466.1"/>
    </source>
</evidence>
<dbReference type="PANTHER" id="PTHR10174">
    <property type="entry name" value="ALPHA-TOCOPHEROL TRANSFER PROTEIN-RELATED"/>
    <property type="match status" value="1"/>
</dbReference>
<dbReference type="GO" id="GO:0016020">
    <property type="term" value="C:membrane"/>
    <property type="evidence" value="ECO:0007669"/>
    <property type="project" value="TreeGrafter"/>
</dbReference>
<dbReference type="GO" id="GO:1902936">
    <property type="term" value="F:phosphatidylinositol bisphosphate binding"/>
    <property type="evidence" value="ECO:0007669"/>
    <property type="project" value="TreeGrafter"/>
</dbReference>
<dbReference type="OrthoDB" id="6682367at2759"/>
<dbReference type="Gene3D" id="1.10.8.20">
    <property type="entry name" value="N-terminal domain of phosphatidylinositol transfer protein sec14p"/>
    <property type="match status" value="1"/>
</dbReference>
<dbReference type="AlphaFoldDB" id="A0A5N4A556"/>
<evidence type="ECO:0000259" key="1">
    <source>
        <dbReference type="PROSITE" id="PS50191"/>
    </source>
</evidence>
<evidence type="ECO:0000313" key="3">
    <source>
        <dbReference type="Proteomes" id="UP000327044"/>
    </source>
</evidence>
<protein>
    <recommendedName>
        <fullName evidence="1">CRAL-TRIO domain-containing protein</fullName>
    </recommendedName>
</protein>
<dbReference type="CDD" id="cd00170">
    <property type="entry name" value="SEC14"/>
    <property type="match status" value="1"/>
</dbReference>
<dbReference type="SMART" id="SM00516">
    <property type="entry name" value="SEC14"/>
    <property type="match status" value="1"/>
</dbReference>
<dbReference type="InParanoid" id="A0A5N4A556"/>
<dbReference type="SUPFAM" id="SSF46938">
    <property type="entry name" value="CRAL/TRIO N-terminal domain"/>
    <property type="match status" value="1"/>
</dbReference>
<reference evidence="2 3" key="1">
    <citation type="journal article" date="2018" name="Elife">
        <title>Firefly genomes illuminate parallel origins of bioluminescence in beetles.</title>
        <authorList>
            <person name="Fallon T.R."/>
            <person name="Lower S.E."/>
            <person name="Chang C.H."/>
            <person name="Bessho-Uehara M."/>
            <person name="Martin G.J."/>
            <person name="Bewick A.J."/>
            <person name="Behringer M."/>
            <person name="Debat H.J."/>
            <person name="Wong I."/>
            <person name="Day J.C."/>
            <person name="Suvorov A."/>
            <person name="Silva C.J."/>
            <person name="Stanger-Hall K.F."/>
            <person name="Hall D.W."/>
            <person name="Schmitz R.J."/>
            <person name="Nelson D.R."/>
            <person name="Lewis S.M."/>
            <person name="Shigenobu S."/>
            <person name="Bybee S.M."/>
            <person name="Larracuente A.M."/>
            <person name="Oba Y."/>
            <person name="Weng J.K."/>
        </authorList>
    </citation>
    <scope>NUCLEOTIDE SEQUENCE [LARGE SCALE GENOMIC DNA]</scope>
    <source>
        <strain evidence="2">1611_PpyrPB1</strain>
        <tissue evidence="2">Whole body</tissue>
    </source>
</reference>
<dbReference type="Pfam" id="PF00650">
    <property type="entry name" value="CRAL_TRIO"/>
    <property type="match status" value="1"/>
</dbReference>
<dbReference type="PRINTS" id="PR00180">
    <property type="entry name" value="CRETINALDHBP"/>
</dbReference>
<sequence length="300" mass="35047">MYYNDRHLTKEFEEKAKAELNELDGNREECWNEIERWALDKYQLKFRIGDLWLLNTLRSCKFNANSAKKKLEAYLNLKCVAPEMFGNRDPALAHIQELLNKSALISFGTPDQDCILIRWGVLEPHVTKISDVLKLSSMLLDVYLNESETCMLVGQHVIIDLEGFTGFMKQLTPRFLKNVFCDFFNAYPCRIKGLYMINTTKLLEKTLKFAKLFMSENMASTTHAFGMNYNELFSIIPQEYFPREYGGSCTSVDELADVLKENLGRNRKWFLDNPLHTTHSGDNLKRRRSQTMLHNFYNLF</sequence>
<comment type="caution">
    <text evidence="2">The sequence shown here is derived from an EMBL/GenBank/DDBJ whole genome shotgun (WGS) entry which is preliminary data.</text>
</comment>
<accession>A0A5N4A556</accession>
<proteinExistence type="predicted"/>
<dbReference type="InterPro" id="IPR001251">
    <property type="entry name" value="CRAL-TRIO_dom"/>
</dbReference>
<keyword evidence="3" id="KW-1185">Reference proteome</keyword>
<name>A0A5N4A556_PHOPY</name>
<dbReference type="Proteomes" id="UP000327044">
    <property type="component" value="Unassembled WGS sequence"/>
</dbReference>
<dbReference type="Gene3D" id="1.20.5.1200">
    <property type="entry name" value="Alpha-tocopherol transfer"/>
    <property type="match status" value="1"/>
</dbReference>
<dbReference type="PROSITE" id="PS50191">
    <property type="entry name" value="CRAL_TRIO"/>
    <property type="match status" value="1"/>
</dbReference>
<dbReference type="PANTHER" id="PTHR10174:SF224">
    <property type="entry name" value="RETINOL-BINDING PROTEIN PINTA"/>
    <property type="match status" value="1"/>
</dbReference>
<dbReference type="Gene3D" id="3.40.525.10">
    <property type="entry name" value="CRAL-TRIO lipid binding domain"/>
    <property type="match status" value="1"/>
</dbReference>
<dbReference type="InterPro" id="IPR036865">
    <property type="entry name" value="CRAL-TRIO_dom_sf"/>
</dbReference>
<dbReference type="SUPFAM" id="SSF52087">
    <property type="entry name" value="CRAL/TRIO domain"/>
    <property type="match status" value="1"/>
</dbReference>
<dbReference type="InterPro" id="IPR036273">
    <property type="entry name" value="CRAL/TRIO_N_dom_sf"/>
</dbReference>
<gene>
    <name evidence="2" type="ORF">PPYR_14425</name>
</gene>
<dbReference type="EMBL" id="VVIM01000010">
    <property type="protein sequence ID" value="KAB0792466.1"/>
    <property type="molecule type" value="Genomic_DNA"/>
</dbReference>
<organism evidence="2 3">
    <name type="scientific">Photinus pyralis</name>
    <name type="common">Common eastern firefly</name>
    <name type="synonym">Lampyris pyralis</name>
    <dbReference type="NCBI Taxonomy" id="7054"/>
    <lineage>
        <taxon>Eukaryota</taxon>
        <taxon>Metazoa</taxon>
        <taxon>Ecdysozoa</taxon>
        <taxon>Arthropoda</taxon>
        <taxon>Hexapoda</taxon>
        <taxon>Insecta</taxon>
        <taxon>Pterygota</taxon>
        <taxon>Neoptera</taxon>
        <taxon>Endopterygota</taxon>
        <taxon>Coleoptera</taxon>
        <taxon>Polyphaga</taxon>
        <taxon>Elateriformia</taxon>
        <taxon>Elateroidea</taxon>
        <taxon>Lampyridae</taxon>
        <taxon>Lampyrinae</taxon>
        <taxon>Photinus</taxon>
    </lineage>
</organism>